<reference evidence="1 2" key="1">
    <citation type="submission" date="2024-07" db="EMBL/GenBank/DDBJ databases">
        <authorList>
            <person name="Hebao G."/>
        </authorList>
    </citation>
    <scope>NUCLEOTIDE SEQUENCE [LARGE SCALE GENOMIC DNA]</scope>
    <source>
        <strain evidence="1 2">ACCC 02193</strain>
    </source>
</reference>
<protein>
    <submittedName>
        <fullName evidence="1">AAA family ATPase</fullName>
    </submittedName>
</protein>
<dbReference type="SUPFAM" id="SSF52540">
    <property type="entry name" value="P-loop containing nucleoside triphosphate hydrolases"/>
    <property type="match status" value="1"/>
</dbReference>
<gene>
    <name evidence="1" type="ORF">AB6T85_15740</name>
</gene>
<evidence type="ECO:0000313" key="2">
    <source>
        <dbReference type="Proteomes" id="UP001565243"/>
    </source>
</evidence>
<name>A0ABV4EAA9_9GAMM</name>
<proteinExistence type="predicted"/>
<dbReference type="InterPro" id="IPR027417">
    <property type="entry name" value="P-loop_NTPase"/>
</dbReference>
<keyword evidence="2" id="KW-1185">Reference proteome</keyword>
<dbReference type="Gene3D" id="3.40.50.300">
    <property type="entry name" value="P-loop containing nucleotide triphosphate hydrolases"/>
    <property type="match status" value="1"/>
</dbReference>
<dbReference type="Pfam" id="PF13671">
    <property type="entry name" value="AAA_33"/>
    <property type="match status" value="1"/>
</dbReference>
<dbReference type="Proteomes" id="UP001565243">
    <property type="component" value="Unassembled WGS sequence"/>
</dbReference>
<sequence length="169" mass="18761">MVDSAASPPLLHLLCGKIASGKSTLAQQLASAPRTLILSEDSWLSGLYGPEMKNVTDYVKYAARLRDTLTPHLVALLTTGTSIVLDFPANTLAQRQWMKQIVDQARCMHILHFLDEPDSLCKARLALRNQAKSHDFAATEAEYELISRYFVAPVEEEGFNIKRYSSHAG</sequence>
<comment type="caution">
    <text evidence="1">The sequence shown here is derived from an EMBL/GenBank/DDBJ whole genome shotgun (WGS) entry which is preliminary data.</text>
</comment>
<dbReference type="EMBL" id="JBGFFX010000009">
    <property type="protein sequence ID" value="MEY8771852.1"/>
    <property type="molecule type" value="Genomic_DNA"/>
</dbReference>
<organism evidence="1 2">
    <name type="scientific">Erwinia aeris</name>
    <dbReference type="NCBI Taxonomy" id="3239803"/>
    <lineage>
        <taxon>Bacteria</taxon>
        <taxon>Pseudomonadati</taxon>
        <taxon>Pseudomonadota</taxon>
        <taxon>Gammaproteobacteria</taxon>
        <taxon>Enterobacterales</taxon>
        <taxon>Erwiniaceae</taxon>
        <taxon>Erwinia</taxon>
    </lineage>
</organism>
<accession>A0ABV4EAA9</accession>
<dbReference type="RefSeq" id="WP_369896077.1">
    <property type="nucleotide sequence ID" value="NZ_JBGFFX010000009.1"/>
</dbReference>
<evidence type="ECO:0000313" key="1">
    <source>
        <dbReference type="EMBL" id="MEY8771852.1"/>
    </source>
</evidence>